<protein>
    <recommendedName>
        <fullName evidence="1">Peptidase M12B domain-containing protein</fullName>
    </recommendedName>
</protein>
<dbReference type="Pfam" id="PF13688">
    <property type="entry name" value="Reprolysin_5"/>
    <property type="match status" value="1"/>
</dbReference>
<dbReference type="Proteomes" id="UP000249046">
    <property type="component" value="Unassembled WGS sequence"/>
</dbReference>
<dbReference type="GO" id="GO:0006508">
    <property type="term" value="P:proteolysis"/>
    <property type="evidence" value="ECO:0007669"/>
    <property type="project" value="InterPro"/>
</dbReference>
<dbReference type="EMBL" id="QFPO01000008">
    <property type="protein sequence ID" value="PZQ13982.1"/>
    <property type="molecule type" value="Genomic_DNA"/>
</dbReference>
<name>A0A2W5KA46_9GAMM</name>
<comment type="caution">
    <text evidence="2">The sequence shown here is derived from an EMBL/GenBank/DDBJ whole genome shotgun (WGS) entry which is preliminary data.</text>
</comment>
<sequence length="476" mass="49177">MSANPVSNFPAPFADPLMRFVDRSRLPMRAFIFGLLLCGLLGGGVSAGAIEPGTAVLDTATWQQLARIAPGASHPIAVFPLGTGVSGPIAFRRIEVYAPDARIYRVDADGVHEVPRSTRAHLIGISADGATRVGLSFDPAGADAPIGSGSGPAGPFVLNARRQGADWVLTAVTPEAALPEGVTPQFTPNADTAVAPDYVAPVLDLAGTTPAGAGYASMAVIAVDTDNELMSERFSNNTAQATAWIADLFAQMNITYQRDLNVTLVQGTTFLRTAADPYANTDSPASQAQLTEFGNYWQANYSSGANAVPRQFAMLLSGKSPSGNSASGIAWLNAYCRTASSGGSYSVNQVFTNPGIGIPSSAFIVGHELGHNFGARHTHCASAANGSGPTGTGTIDQCFRGESGCYAGTPVCPSSGPGAPRGSLMSYCHIGAPNGANCGQNELQFHPTHAAQLRGLVAANTPSCLRSELIFANGFQ</sequence>
<accession>A0A2W5KA46</accession>
<gene>
    <name evidence="2" type="ORF">DI564_10445</name>
</gene>
<evidence type="ECO:0000313" key="3">
    <source>
        <dbReference type="Proteomes" id="UP000249046"/>
    </source>
</evidence>
<dbReference type="GO" id="GO:0004222">
    <property type="term" value="F:metalloendopeptidase activity"/>
    <property type="evidence" value="ECO:0007669"/>
    <property type="project" value="InterPro"/>
</dbReference>
<dbReference type="Gene3D" id="3.40.390.10">
    <property type="entry name" value="Collagenase (Catalytic Domain)"/>
    <property type="match status" value="1"/>
</dbReference>
<dbReference type="AlphaFoldDB" id="A0A2W5KA46"/>
<dbReference type="SUPFAM" id="SSF55486">
    <property type="entry name" value="Metalloproteases ('zincins'), catalytic domain"/>
    <property type="match status" value="1"/>
</dbReference>
<feature type="domain" description="Peptidase M12B" evidence="1">
    <location>
        <begin position="227"/>
        <end position="469"/>
    </location>
</feature>
<dbReference type="InterPro" id="IPR024079">
    <property type="entry name" value="MetalloPept_cat_dom_sf"/>
</dbReference>
<evidence type="ECO:0000259" key="1">
    <source>
        <dbReference type="PROSITE" id="PS50215"/>
    </source>
</evidence>
<evidence type="ECO:0000313" key="2">
    <source>
        <dbReference type="EMBL" id="PZQ13982.1"/>
    </source>
</evidence>
<reference evidence="2 3" key="1">
    <citation type="submission" date="2017-08" db="EMBL/GenBank/DDBJ databases">
        <title>Infants hospitalized years apart are colonized by the same room-sourced microbial strains.</title>
        <authorList>
            <person name="Brooks B."/>
            <person name="Olm M.R."/>
            <person name="Firek B.A."/>
            <person name="Baker R."/>
            <person name="Thomas B.C."/>
            <person name="Morowitz M.J."/>
            <person name="Banfield J.F."/>
        </authorList>
    </citation>
    <scope>NUCLEOTIDE SEQUENCE [LARGE SCALE GENOMIC DNA]</scope>
    <source>
        <strain evidence="2">S2_005_003_R2_42</strain>
    </source>
</reference>
<organism evidence="2 3">
    <name type="scientific">Rhodanobacter denitrificans</name>
    <dbReference type="NCBI Taxonomy" id="666685"/>
    <lineage>
        <taxon>Bacteria</taxon>
        <taxon>Pseudomonadati</taxon>
        <taxon>Pseudomonadota</taxon>
        <taxon>Gammaproteobacteria</taxon>
        <taxon>Lysobacterales</taxon>
        <taxon>Rhodanobacteraceae</taxon>
        <taxon>Rhodanobacter</taxon>
    </lineage>
</organism>
<dbReference type="PROSITE" id="PS50215">
    <property type="entry name" value="ADAM_MEPRO"/>
    <property type="match status" value="1"/>
</dbReference>
<proteinExistence type="predicted"/>
<dbReference type="InterPro" id="IPR001590">
    <property type="entry name" value="Peptidase_M12B"/>
</dbReference>